<gene>
    <name evidence="11" type="ORF">H2201_002641</name>
</gene>
<dbReference type="InterPro" id="IPR008922">
    <property type="entry name" value="Di-copper_centre_dom_sf"/>
</dbReference>
<accession>A0ABQ9NYD0</accession>
<organism evidence="11 12">
    <name type="scientific">Coniosporium apollinis</name>
    <dbReference type="NCBI Taxonomy" id="61459"/>
    <lineage>
        <taxon>Eukaryota</taxon>
        <taxon>Fungi</taxon>
        <taxon>Dikarya</taxon>
        <taxon>Ascomycota</taxon>
        <taxon>Pezizomycotina</taxon>
        <taxon>Dothideomycetes</taxon>
        <taxon>Dothideomycetes incertae sedis</taxon>
        <taxon>Coniosporium</taxon>
    </lineage>
</organism>
<name>A0ABQ9NYD0_9PEZI</name>
<keyword evidence="4" id="KW-0186">Copper</keyword>
<feature type="domain" description="Tyrosinase copper-binding" evidence="9">
    <location>
        <begin position="73"/>
        <end position="90"/>
    </location>
</feature>
<keyword evidence="5" id="KW-0470">Melanin biosynthesis</keyword>
<evidence type="ECO:0000259" key="10">
    <source>
        <dbReference type="PROSITE" id="PS00498"/>
    </source>
</evidence>
<sequence>MAPRIRRSIRELEAEYHRGDRKALEDLIRAWKGIQELPPDDPNSFFTIAGYHGEPFRGAGWGNSQWWGGYCNHGNVLFPTWHRVYVLTLENALRSIPGCGDVTLPYWDETDQETEQNGLPPIFLAKTFTLDGQQITNPLYSYTFQRDIFDNLSPFPDFDYTKHAGYKTVRYPFSGLVGDADIEKTVKHNEVYNAMSEEEVNTILNDNVQNWLGFGIKLNTGKFLYTGTREKYKACLDAPNYTVFSNTTSATQWNEDHFGVRKWSEAGSPTPATQAVVPLESPHNDMHLAIGGFDLPASPTRPGVDEQSFDAIADANGDMGENDTASFDPIFFFHHCFIDRMFWLWQQRHNSTKSLEIIYGYPGTNTVDSQGPTPGVAANTWLTMDSPLAPFDIATGVPFKSSYVVDIENTLKYTYASPPHSQPNAPLLGAPRAPAPPTLRVSGLNRAAISGSFVLSVYATLEGNTTPQLVGVESVLSRWHTSGCANCQNHLNVKAFVPLHGLTHEEAQKAEIRVGKVTRRAVEGKGRPGKPVHKVGMIVGRKD</sequence>
<dbReference type="PRINTS" id="PR00092">
    <property type="entry name" value="TYROSINASE"/>
</dbReference>
<evidence type="ECO:0000256" key="7">
    <source>
        <dbReference type="ARBA" id="ARBA00048881"/>
    </source>
</evidence>
<dbReference type="EMBL" id="JAPDRL010000014">
    <property type="protein sequence ID" value="KAJ9667122.1"/>
    <property type="molecule type" value="Genomic_DNA"/>
</dbReference>
<dbReference type="Proteomes" id="UP001172684">
    <property type="component" value="Unassembled WGS sequence"/>
</dbReference>
<dbReference type="PROSITE" id="PS00497">
    <property type="entry name" value="TYROSINASE_1"/>
    <property type="match status" value="1"/>
</dbReference>
<evidence type="ECO:0000313" key="12">
    <source>
        <dbReference type="Proteomes" id="UP001172684"/>
    </source>
</evidence>
<feature type="region of interest" description="Disordered" evidence="8">
    <location>
        <begin position="523"/>
        <end position="543"/>
    </location>
</feature>
<dbReference type="PROSITE" id="PS00498">
    <property type="entry name" value="TYROSINASE_2"/>
    <property type="match status" value="1"/>
</dbReference>
<comment type="caution">
    <text evidence="11">The sequence shown here is derived from an EMBL/GenBank/DDBJ whole genome shotgun (WGS) entry which is preliminary data.</text>
</comment>
<dbReference type="EC" id="1.14.18.1" evidence="2"/>
<evidence type="ECO:0000256" key="2">
    <source>
        <dbReference type="ARBA" id="ARBA00011906"/>
    </source>
</evidence>
<evidence type="ECO:0000256" key="5">
    <source>
        <dbReference type="ARBA" id="ARBA00023101"/>
    </source>
</evidence>
<evidence type="ECO:0000313" key="11">
    <source>
        <dbReference type="EMBL" id="KAJ9667122.1"/>
    </source>
</evidence>
<feature type="domain" description="Tyrosinase copper-binding" evidence="10">
    <location>
        <begin position="328"/>
        <end position="339"/>
    </location>
</feature>
<dbReference type="InterPro" id="IPR050316">
    <property type="entry name" value="Tyrosinase/Hemocyanin"/>
</dbReference>
<evidence type="ECO:0000256" key="8">
    <source>
        <dbReference type="SAM" id="MobiDB-lite"/>
    </source>
</evidence>
<dbReference type="SUPFAM" id="SSF48056">
    <property type="entry name" value="Di-copper centre-containing domain"/>
    <property type="match status" value="1"/>
</dbReference>
<dbReference type="PANTHER" id="PTHR11474:SF76">
    <property type="entry name" value="SHKT DOMAIN-CONTAINING PROTEIN"/>
    <property type="match status" value="1"/>
</dbReference>
<evidence type="ECO:0000256" key="4">
    <source>
        <dbReference type="ARBA" id="ARBA00023008"/>
    </source>
</evidence>
<protein>
    <recommendedName>
        <fullName evidence="2">tyrosinase</fullName>
        <ecNumber evidence="2">1.14.18.1</ecNumber>
    </recommendedName>
</protein>
<proteinExistence type="inferred from homology"/>
<keyword evidence="3" id="KW-0479">Metal-binding</keyword>
<dbReference type="PANTHER" id="PTHR11474">
    <property type="entry name" value="TYROSINASE FAMILY MEMBER"/>
    <property type="match status" value="1"/>
</dbReference>
<dbReference type="InterPro" id="IPR002227">
    <property type="entry name" value="Tyrosinase_Cu-bd"/>
</dbReference>
<comment type="catalytic activity">
    <reaction evidence="7">
        <text>L-tyrosine + O2 = L-dopaquinone + H2O</text>
        <dbReference type="Rhea" id="RHEA:18117"/>
        <dbReference type="ChEBI" id="CHEBI:15377"/>
        <dbReference type="ChEBI" id="CHEBI:15379"/>
        <dbReference type="ChEBI" id="CHEBI:57924"/>
        <dbReference type="ChEBI" id="CHEBI:58315"/>
        <dbReference type="EC" id="1.14.18.1"/>
    </reaction>
</comment>
<comment type="similarity">
    <text evidence="1">Belongs to the tyrosinase family.</text>
</comment>
<reference evidence="11" key="1">
    <citation type="submission" date="2022-10" db="EMBL/GenBank/DDBJ databases">
        <title>Culturing micro-colonial fungi from biological soil crusts in the Mojave desert and describing Neophaeococcomyces mojavensis, and introducing the new genera and species Taxawa tesnikishii.</title>
        <authorList>
            <person name="Kurbessoian T."/>
            <person name="Stajich J.E."/>
        </authorList>
    </citation>
    <scope>NUCLEOTIDE SEQUENCE</scope>
    <source>
        <strain evidence="11">TK_1</strain>
    </source>
</reference>
<comment type="catalytic activity">
    <reaction evidence="6">
        <text>2 L-dopa + O2 = 2 L-dopaquinone + 2 H2O</text>
        <dbReference type="Rhea" id="RHEA:34287"/>
        <dbReference type="ChEBI" id="CHEBI:15377"/>
        <dbReference type="ChEBI" id="CHEBI:15379"/>
        <dbReference type="ChEBI" id="CHEBI:57504"/>
        <dbReference type="ChEBI" id="CHEBI:57924"/>
        <dbReference type="EC" id="1.14.18.1"/>
    </reaction>
</comment>
<evidence type="ECO:0000256" key="3">
    <source>
        <dbReference type="ARBA" id="ARBA00022723"/>
    </source>
</evidence>
<keyword evidence="12" id="KW-1185">Reference proteome</keyword>
<dbReference type="Pfam" id="PF00264">
    <property type="entry name" value="Tyrosinase"/>
    <property type="match status" value="1"/>
</dbReference>
<evidence type="ECO:0000259" key="9">
    <source>
        <dbReference type="PROSITE" id="PS00497"/>
    </source>
</evidence>
<dbReference type="Gene3D" id="1.10.1280.10">
    <property type="entry name" value="Di-copper center containing domain from catechol oxidase"/>
    <property type="match status" value="1"/>
</dbReference>
<evidence type="ECO:0000256" key="1">
    <source>
        <dbReference type="ARBA" id="ARBA00009928"/>
    </source>
</evidence>
<evidence type="ECO:0000256" key="6">
    <source>
        <dbReference type="ARBA" id="ARBA00048233"/>
    </source>
</evidence>